<feature type="compositionally biased region" description="Acidic residues" evidence="2">
    <location>
        <begin position="715"/>
        <end position="729"/>
    </location>
</feature>
<dbReference type="Proteomes" id="UP001152320">
    <property type="component" value="Chromosome 13"/>
</dbReference>
<feature type="compositionally biased region" description="Polar residues" evidence="2">
    <location>
        <begin position="71"/>
        <end position="90"/>
    </location>
</feature>
<feature type="region of interest" description="Disordered" evidence="2">
    <location>
        <begin position="578"/>
        <end position="729"/>
    </location>
</feature>
<feature type="compositionally biased region" description="Basic and acidic residues" evidence="2">
    <location>
        <begin position="286"/>
        <end position="300"/>
    </location>
</feature>
<dbReference type="CDD" id="cd19818">
    <property type="entry name" value="Bbox1_ZBBX"/>
    <property type="match status" value="1"/>
</dbReference>
<feature type="region of interest" description="Disordered" evidence="2">
    <location>
        <begin position="176"/>
        <end position="228"/>
    </location>
</feature>
<feature type="compositionally biased region" description="Polar residues" evidence="2">
    <location>
        <begin position="493"/>
        <end position="509"/>
    </location>
</feature>
<feature type="domain" description="B box-type" evidence="3">
    <location>
        <begin position="139"/>
        <end position="180"/>
    </location>
</feature>
<feature type="region of interest" description="Disordered" evidence="2">
    <location>
        <begin position="50"/>
        <end position="116"/>
    </location>
</feature>
<feature type="compositionally biased region" description="Polar residues" evidence="2">
    <location>
        <begin position="1"/>
        <end position="13"/>
    </location>
</feature>
<keyword evidence="1" id="KW-0862">Zinc</keyword>
<feature type="compositionally biased region" description="Basic and acidic residues" evidence="2">
    <location>
        <begin position="105"/>
        <end position="116"/>
    </location>
</feature>
<dbReference type="PANTHER" id="PTHR28634:SF1">
    <property type="entry name" value="ZINC FINGER B-BOX DOMAIN-CONTAINING PROTEIN 1"/>
    <property type="match status" value="1"/>
</dbReference>
<feature type="compositionally biased region" description="Basic and acidic residues" evidence="2">
    <location>
        <begin position="50"/>
        <end position="59"/>
    </location>
</feature>
<evidence type="ECO:0000313" key="4">
    <source>
        <dbReference type="EMBL" id="KAJ8030595.1"/>
    </source>
</evidence>
<dbReference type="InterPro" id="IPR000315">
    <property type="entry name" value="Znf_B-box"/>
</dbReference>
<proteinExistence type="predicted"/>
<feature type="region of interest" description="Disordered" evidence="2">
    <location>
        <begin position="473"/>
        <end position="543"/>
    </location>
</feature>
<keyword evidence="1" id="KW-0479">Metal-binding</keyword>
<evidence type="ECO:0000256" key="2">
    <source>
        <dbReference type="SAM" id="MobiDB-lite"/>
    </source>
</evidence>
<feature type="compositionally biased region" description="Basic and acidic residues" evidence="2">
    <location>
        <begin position="581"/>
        <end position="597"/>
    </location>
</feature>
<dbReference type="EMBL" id="JAIZAY010000013">
    <property type="protein sequence ID" value="KAJ8030595.1"/>
    <property type="molecule type" value="Genomic_DNA"/>
</dbReference>
<dbReference type="PANTHER" id="PTHR28634">
    <property type="entry name" value="ZINC FINGER B-BOX DOMAIN-CONTAINING PROTEIN 1"/>
    <property type="match status" value="1"/>
</dbReference>
<evidence type="ECO:0000256" key="1">
    <source>
        <dbReference type="PROSITE-ProRule" id="PRU00024"/>
    </source>
</evidence>
<dbReference type="Gene3D" id="4.10.830.40">
    <property type="match status" value="1"/>
</dbReference>
<feature type="region of interest" description="Disordered" evidence="2">
    <location>
        <begin position="1"/>
        <end position="25"/>
    </location>
</feature>
<comment type="caution">
    <text evidence="4">The sequence shown here is derived from an EMBL/GenBank/DDBJ whole genome shotgun (WGS) entry which is preliminary data.</text>
</comment>
<organism evidence="4 5">
    <name type="scientific">Holothuria leucospilota</name>
    <name type="common">Black long sea cucumber</name>
    <name type="synonym">Mertensiothuria leucospilota</name>
    <dbReference type="NCBI Taxonomy" id="206669"/>
    <lineage>
        <taxon>Eukaryota</taxon>
        <taxon>Metazoa</taxon>
        <taxon>Echinodermata</taxon>
        <taxon>Eleutherozoa</taxon>
        <taxon>Echinozoa</taxon>
        <taxon>Holothuroidea</taxon>
        <taxon>Aspidochirotacea</taxon>
        <taxon>Aspidochirotida</taxon>
        <taxon>Holothuriidae</taxon>
        <taxon>Holothuria</taxon>
    </lineage>
</organism>
<dbReference type="AlphaFoldDB" id="A0A9Q1BPV8"/>
<dbReference type="SUPFAM" id="SSF57845">
    <property type="entry name" value="B-box zinc-binding domain"/>
    <property type="match status" value="1"/>
</dbReference>
<evidence type="ECO:0000313" key="5">
    <source>
        <dbReference type="Proteomes" id="UP001152320"/>
    </source>
</evidence>
<dbReference type="PROSITE" id="PS50119">
    <property type="entry name" value="ZF_BBOX"/>
    <property type="match status" value="1"/>
</dbReference>
<dbReference type="OrthoDB" id="6226111at2759"/>
<dbReference type="GO" id="GO:0008270">
    <property type="term" value="F:zinc ion binding"/>
    <property type="evidence" value="ECO:0007669"/>
    <property type="project" value="UniProtKB-KW"/>
</dbReference>
<feature type="compositionally biased region" description="Basic and acidic residues" evidence="2">
    <location>
        <begin position="510"/>
        <end position="528"/>
    </location>
</feature>
<evidence type="ECO:0000259" key="3">
    <source>
        <dbReference type="PROSITE" id="PS50119"/>
    </source>
</evidence>
<protein>
    <submittedName>
        <fullName evidence="4">Zinc finger B-box domain-containing protein 1</fullName>
    </submittedName>
</protein>
<reference evidence="4" key="1">
    <citation type="submission" date="2021-10" db="EMBL/GenBank/DDBJ databases">
        <title>Tropical sea cucumber genome reveals ecological adaptation and Cuvierian tubules defense mechanism.</title>
        <authorList>
            <person name="Chen T."/>
        </authorList>
    </citation>
    <scope>NUCLEOTIDE SEQUENCE</scope>
    <source>
        <strain evidence="4">Nanhai2018</strain>
        <tissue evidence="4">Muscle</tissue>
    </source>
</reference>
<sequence length="828" mass="90803">MSSLRPFNTSTKAPKSVKLKGFSSDKNVTQQLEIDSRRMEEKLNQLKMTMNREKQERQLQGRGNIWASGKASGTLTAHGSEILNKQTPQKPSKPADKNKVRKVKVLKDTPLDIPERPKASDRLFEETQLKKKSFKGPACGQCESKPVSLTCMECGENYCTTCFAKFHLKGALRNHRSVPYQSPSDAVSRTSWDEENNNHRVVGKKRPETPKSSRGSTSHTSDDTQGKVVVVKTQQDPTPSGGSLLQGEYNEAESAASFAAALAEWRNSKKKDGGNQKIEIVHGDKTVASHQSKPEVHDMGVGDSSLSESNKNVVEIKFSDSSLSYADKLLLKKHRRTEIPSLSGSSPISNPSRARGEALVNGSLNDLEMNAEMQEEHERCVQIFSRNSHSPLLPESNRGNHLVITEMLESEGDNLEVESVYSVEEVSTQPVVNGPQTETFRECEVTQIMSPDDLVPRMSDENLINSSVENRLSEMSLSGQSPAKVPTEGTGLNLGTPTTSTKGSNQQRSGEGKEQKIDKTAKPEDNSRKSSARGLTKNPSEDLKRVLNLDQGGGSARSGQHRYTDGLGRFFMAGLGQEGSEEVKTTREENLSSETEKCTYQGPGVWRPSSSLSVHNDETVAHVPSPPKQTKERKGSAPSRRKQSGTKKKEQVGDNIISWTLSEHPPPGVGGDGIHSNVRKTSSSSGRSTSSLSKKGEHPRSASRIEIEGDNFERFDDDDGQQGQDAADEETLEELTWELASQSGRLSADGRISSLSLQDVEPYIKNTMFASSLDEELGIVLDDGHGSGLSTPYDDIAMERLSEEDLQADFEEIETARDKQAVEDLDAF</sequence>
<keyword evidence="5" id="KW-1185">Reference proteome</keyword>
<feature type="compositionally biased region" description="Polar residues" evidence="2">
    <location>
        <begin position="179"/>
        <end position="190"/>
    </location>
</feature>
<dbReference type="Pfam" id="PF22586">
    <property type="entry name" value="ANCHR-like_BBOX"/>
    <property type="match status" value="1"/>
</dbReference>
<feature type="compositionally biased region" description="Basic and acidic residues" evidence="2">
    <location>
        <begin position="694"/>
        <end position="714"/>
    </location>
</feature>
<name>A0A9Q1BPV8_HOLLE</name>
<keyword evidence="1" id="KW-0863">Zinc-finger</keyword>
<dbReference type="InterPro" id="IPR037688">
    <property type="entry name" value="ZBBX"/>
</dbReference>
<feature type="region of interest" description="Disordered" evidence="2">
    <location>
        <begin position="286"/>
        <end position="306"/>
    </location>
</feature>
<gene>
    <name evidence="4" type="ORF">HOLleu_27053</name>
</gene>
<feature type="compositionally biased region" description="Low complexity" evidence="2">
    <location>
        <begin position="679"/>
        <end position="693"/>
    </location>
</feature>
<accession>A0A9Q1BPV8</accession>